<keyword evidence="1" id="KW-0547">Nucleotide-binding</keyword>
<organism evidence="1 2">
    <name type="scientific">Nannocystis radixulma</name>
    <dbReference type="NCBI Taxonomy" id="2995305"/>
    <lineage>
        <taxon>Bacteria</taxon>
        <taxon>Pseudomonadati</taxon>
        <taxon>Myxococcota</taxon>
        <taxon>Polyangia</taxon>
        <taxon>Nannocystales</taxon>
        <taxon>Nannocystaceae</taxon>
        <taxon>Nannocystis</taxon>
    </lineage>
</organism>
<evidence type="ECO:0000313" key="1">
    <source>
        <dbReference type="EMBL" id="MDC0671574.1"/>
    </source>
</evidence>
<reference evidence="1 2" key="1">
    <citation type="submission" date="2022-11" db="EMBL/GenBank/DDBJ databases">
        <title>Minimal conservation of predation-associated metabolite biosynthetic gene clusters underscores biosynthetic potential of Myxococcota including descriptions for ten novel species: Archangium lansinium sp. nov., Myxococcus landrumus sp. nov., Nannocystis bai.</title>
        <authorList>
            <person name="Ahearne A."/>
            <person name="Stevens C."/>
            <person name="Dowd S."/>
        </authorList>
    </citation>
    <scope>NUCLEOTIDE SEQUENCE [LARGE SCALE GENOMIC DNA]</scope>
    <source>
        <strain evidence="1 2">NCELM</strain>
    </source>
</reference>
<dbReference type="Proteomes" id="UP001217838">
    <property type="component" value="Unassembled WGS sequence"/>
</dbReference>
<comment type="caution">
    <text evidence="1">The sequence shown here is derived from an EMBL/GenBank/DDBJ whole genome shotgun (WGS) entry which is preliminary data.</text>
</comment>
<dbReference type="GO" id="GO:0005524">
    <property type="term" value="F:ATP binding"/>
    <property type="evidence" value="ECO:0007669"/>
    <property type="project" value="UniProtKB-KW"/>
</dbReference>
<dbReference type="Pfam" id="PF13589">
    <property type="entry name" value="HATPase_c_3"/>
    <property type="match status" value="1"/>
</dbReference>
<keyword evidence="1" id="KW-0067">ATP-binding</keyword>
<gene>
    <name evidence="1" type="ORF">POL58_27755</name>
</gene>
<evidence type="ECO:0000313" key="2">
    <source>
        <dbReference type="Proteomes" id="UP001217838"/>
    </source>
</evidence>
<dbReference type="RefSeq" id="WP_272001997.1">
    <property type="nucleotide sequence ID" value="NZ_JAQNDN010000016.1"/>
</dbReference>
<protein>
    <submittedName>
        <fullName evidence="1">ATP-binding protein</fullName>
    </submittedName>
</protein>
<proteinExistence type="predicted"/>
<keyword evidence="2" id="KW-1185">Reference proteome</keyword>
<dbReference type="SUPFAM" id="SSF55874">
    <property type="entry name" value="ATPase domain of HSP90 chaperone/DNA topoisomerase II/histidine kinase"/>
    <property type="match status" value="1"/>
</dbReference>
<accession>A0ABT5BBR2</accession>
<name>A0ABT5BBR2_9BACT</name>
<dbReference type="EMBL" id="JAQNDN010000016">
    <property type="protein sequence ID" value="MDC0671574.1"/>
    <property type="molecule type" value="Genomic_DNA"/>
</dbReference>
<sequence>MATAAEGIVDEALAGLVHQFADPMACFRELVQNAIDANSNEIDIRFAHEGGRLVIDVDDFGDGMDRRIIDTRLTRLFSSTKDDDRTKIGRFGIGFVSVFALEPDVIRIDTSRAGEHWRVVFRPDRTFTRIALPGPVDGTKIRIYKAATREQAQEFAARAAAAIAFWCRHASVEIRVDGRAINEPFDVPARCKVDAEVGEARIVAGYASDGVSRIGYYNRGLTLLEEASLEFPGVHLKLWSPVLEHTMTRDNVLRDDGYARVMEQARKLIRGPLRERLLAALAADVPASHRPGDPHEHLYAALTELLARDDAPAAARQRPFVRTIDGGLVDLATLARAKQKERLWSAAAATPVTKLLRERGDVVIAAAGESALLALLRAAGAAPTPVEEAWFTATLVPTTARPPGWPPLATALQALAGVAGVELGDLDYVGSPVARRVAVVQPSPGALTPVRKADALTPPGWLVLHDGHPLVREALALAEREPEFAALKLLKVFCLDRPDLSTSRAIALTVAAVEARCRRMT</sequence>
<dbReference type="InterPro" id="IPR036890">
    <property type="entry name" value="HATPase_C_sf"/>
</dbReference>
<dbReference type="Gene3D" id="3.30.565.10">
    <property type="entry name" value="Histidine kinase-like ATPase, C-terminal domain"/>
    <property type="match status" value="1"/>
</dbReference>